<sequence>MKTFLRKMKLSFLAMLCGWIACNIAWWAGAVLAARAVMPPHTDDIVLITAWTAIVVLAAWLAVFLPVDLCVNDRSKLRRPLTAALCGFLSAFIIVAGVFAIAVSSLFEYQSLMESIWRALDKAALPYALGTCATGTVAAWTRALMDKPNRNQIP</sequence>
<name>A0A7W8DJW9_9BACT</name>
<dbReference type="RefSeq" id="WP_184339521.1">
    <property type="nucleotide sequence ID" value="NZ_JACHIG010000004.1"/>
</dbReference>
<organism evidence="2 3">
    <name type="scientific">Prosthecobacter vanneervenii</name>
    <dbReference type="NCBI Taxonomy" id="48466"/>
    <lineage>
        <taxon>Bacteria</taxon>
        <taxon>Pseudomonadati</taxon>
        <taxon>Verrucomicrobiota</taxon>
        <taxon>Verrucomicrobiia</taxon>
        <taxon>Verrucomicrobiales</taxon>
        <taxon>Verrucomicrobiaceae</taxon>
        <taxon>Prosthecobacter</taxon>
    </lineage>
</organism>
<dbReference type="PROSITE" id="PS51257">
    <property type="entry name" value="PROKAR_LIPOPROTEIN"/>
    <property type="match status" value="1"/>
</dbReference>
<keyword evidence="3" id="KW-1185">Reference proteome</keyword>
<feature type="transmembrane region" description="Helical" evidence="1">
    <location>
        <begin position="49"/>
        <end position="71"/>
    </location>
</feature>
<feature type="transmembrane region" description="Helical" evidence="1">
    <location>
        <begin position="127"/>
        <end position="145"/>
    </location>
</feature>
<keyword evidence="1" id="KW-1133">Transmembrane helix</keyword>
<keyword evidence="1" id="KW-0472">Membrane</keyword>
<accession>A0A7W8DJW9</accession>
<evidence type="ECO:0000313" key="2">
    <source>
        <dbReference type="EMBL" id="MBB5032599.1"/>
    </source>
</evidence>
<protein>
    <recommendedName>
        <fullName evidence="4">Transmembrane protein</fullName>
    </recommendedName>
</protein>
<evidence type="ECO:0000256" key="1">
    <source>
        <dbReference type="SAM" id="Phobius"/>
    </source>
</evidence>
<feature type="transmembrane region" description="Helical" evidence="1">
    <location>
        <begin position="83"/>
        <end position="107"/>
    </location>
</feature>
<comment type="caution">
    <text evidence="2">The sequence shown here is derived from an EMBL/GenBank/DDBJ whole genome shotgun (WGS) entry which is preliminary data.</text>
</comment>
<gene>
    <name evidence="2" type="ORF">HNQ65_002181</name>
</gene>
<evidence type="ECO:0000313" key="3">
    <source>
        <dbReference type="Proteomes" id="UP000590740"/>
    </source>
</evidence>
<dbReference type="Proteomes" id="UP000590740">
    <property type="component" value="Unassembled WGS sequence"/>
</dbReference>
<keyword evidence="1" id="KW-0812">Transmembrane</keyword>
<evidence type="ECO:0008006" key="4">
    <source>
        <dbReference type="Google" id="ProtNLM"/>
    </source>
</evidence>
<reference evidence="2 3" key="1">
    <citation type="submission" date="2020-08" db="EMBL/GenBank/DDBJ databases">
        <title>Genomic Encyclopedia of Type Strains, Phase IV (KMG-IV): sequencing the most valuable type-strain genomes for metagenomic binning, comparative biology and taxonomic classification.</title>
        <authorList>
            <person name="Goeker M."/>
        </authorList>
    </citation>
    <scope>NUCLEOTIDE SEQUENCE [LARGE SCALE GENOMIC DNA]</scope>
    <source>
        <strain evidence="2 3">DSM 12252</strain>
    </source>
</reference>
<dbReference type="EMBL" id="JACHIG010000004">
    <property type="protein sequence ID" value="MBB5032599.1"/>
    <property type="molecule type" value="Genomic_DNA"/>
</dbReference>
<proteinExistence type="predicted"/>
<dbReference type="AlphaFoldDB" id="A0A7W8DJW9"/>